<dbReference type="Pfam" id="PF03125">
    <property type="entry name" value="Sre"/>
    <property type="match status" value="1"/>
</dbReference>
<keyword evidence="3 6" id="KW-0812">Transmembrane</keyword>
<feature type="transmembrane region" description="Helical" evidence="6">
    <location>
        <begin position="40"/>
        <end position="63"/>
    </location>
</feature>
<feature type="transmembrane region" description="Helical" evidence="6">
    <location>
        <begin position="6"/>
        <end position="28"/>
    </location>
</feature>
<keyword evidence="5 6" id="KW-0472">Membrane</keyword>
<dbReference type="GO" id="GO:0007606">
    <property type="term" value="P:sensory perception of chemical stimulus"/>
    <property type="evidence" value="ECO:0007669"/>
    <property type="project" value="InterPro"/>
</dbReference>
<dbReference type="InterPro" id="IPR004151">
    <property type="entry name" value="7TM_GPCR_serpentine_rcpt_Sre"/>
</dbReference>
<accession>A0AAF3ESQ7</accession>
<feature type="transmembrane region" description="Helical" evidence="6">
    <location>
        <begin position="139"/>
        <end position="158"/>
    </location>
</feature>
<comment type="subcellular location">
    <subcellularLocation>
        <location evidence="1">Membrane</location>
        <topology evidence="1">Multi-pass membrane protein</topology>
    </subcellularLocation>
</comment>
<sequence length="204" mass="24074">MAHPNNTWLFIVVLTVNLPPQILEYFTVMQQMGIIQVVELGGLLGLIACMLLSNFFAITMYWYAVTVTKRQHNQLFRRSVICIYSLSERYQIIENFRVFRLCKSFFISASTMNIFGCLIFIVPYVINVNDYQTDLWKDIFMAFLNIYAIPVLTCPIFADKEMRMIFRNSFPYFHIHRPLPHEKTPPKGPAESNEYFKMLNLQWN</sequence>
<dbReference type="PANTHER" id="PTHR23128">
    <property type="entry name" value="SERPENTINE RECEPTOR, CLASS E (EPSILON)-RELATED"/>
    <property type="match status" value="1"/>
</dbReference>
<evidence type="ECO:0000256" key="1">
    <source>
        <dbReference type="ARBA" id="ARBA00004141"/>
    </source>
</evidence>
<keyword evidence="7" id="KW-1185">Reference proteome</keyword>
<dbReference type="WBParaSite" id="MBELARI_LOCUS16643">
    <property type="protein sequence ID" value="MBELARI_LOCUS16643"/>
    <property type="gene ID" value="MBELARI_LOCUS16643"/>
</dbReference>
<comment type="similarity">
    <text evidence="2">Belongs to the nematode receptor-like protein sre family.</text>
</comment>
<dbReference type="AlphaFoldDB" id="A0AAF3ESQ7"/>
<evidence type="ECO:0000256" key="2">
    <source>
        <dbReference type="ARBA" id="ARBA00006803"/>
    </source>
</evidence>
<dbReference type="GO" id="GO:0016020">
    <property type="term" value="C:membrane"/>
    <property type="evidence" value="ECO:0007669"/>
    <property type="project" value="UniProtKB-SubCell"/>
</dbReference>
<proteinExistence type="inferred from homology"/>
<evidence type="ECO:0000313" key="7">
    <source>
        <dbReference type="Proteomes" id="UP000887575"/>
    </source>
</evidence>
<evidence type="ECO:0000313" key="8">
    <source>
        <dbReference type="WBParaSite" id="MBELARI_LOCUS16643"/>
    </source>
</evidence>
<dbReference type="Proteomes" id="UP000887575">
    <property type="component" value="Unassembled WGS sequence"/>
</dbReference>
<name>A0AAF3ESQ7_9BILA</name>
<keyword evidence="4 6" id="KW-1133">Transmembrane helix</keyword>
<evidence type="ECO:0000256" key="6">
    <source>
        <dbReference type="SAM" id="Phobius"/>
    </source>
</evidence>
<evidence type="ECO:0000256" key="3">
    <source>
        <dbReference type="ARBA" id="ARBA00022692"/>
    </source>
</evidence>
<organism evidence="7 8">
    <name type="scientific">Mesorhabditis belari</name>
    <dbReference type="NCBI Taxonomy" id="2138241"/>
    <lineage>
        <taxon>Eukaryota</taxon>
        <taxon>Metazoa</taxon>
        <taxon>Ecdysozoa</taxon>
        <taxon>Nematoda</taxon>
        <taxon>Chromadorea</taxon>
        <taxon>Rhabditida</taxon>
        <taxon>Rhabditina</taxon>
        <taxon>Rhabditomorpha</taxon>
        <taxon>Rhabditoidea</taxon>
        <taxon>Rhabditidae</taxon>
        <taxon>Mesorhabditinae</taxon>
        <taxon>Mesorhabditis</taxon>
    </lineage>
</organism>
<protein>
    <submittedName>
        <fullName evidence="8">Uncharacterized protein</fullName>
    </submittedName>
</protein>
<reference evidence="8" key="1">
    <citation type="submission" date="2024-02" db="UniProtKB">
        <authorList>
            <consortium name="WormBaseParasite"/>
        </authorList>
    </citation>
    <scope>IDENTIFICATION</scope>
</reference>
<dbReference type="PANTHER" id="PTHR23128:SF137">
    <property type="entry name" value="SERPENTINE RECEPTOR, CLASS E (EPSILON)"/>
    <property type="match status" value="1"/>
</dbReference>
<feature type="transmembrane region" description="Helical" evidence="6">
    <location>
        <begin position="105"/>
        <end position="127"/>
    </location>
</feature>
<evidence type="ECO:0000256" key="4">
    <source>
        <dbReference type="ARBA" id="ARBA00022989"/>
    </source>
</evidence>
<evidence type="ECO:0000256" key="5">
    <source>
        <dbReference type="ARBA" id="ARBA00023136"/>
    </source>
</evidence>